<dbReference type="EMBL" id="KV878211">
    <property type="protein sequence ID" value="OJJ36881.1"/>
    <property type="molecule type" value="Genomic_DNA"/>
</dbReference>
<feature type="compositionally biased region" description="Polar residues" evidence="1">
    <location>
        <begin position="71"/>
        <end position="83"/>
    </location>
</feature>
<dbReference type="Proteomes" id="UP000184383">
    <property type="component" value="Unassembled WGS sequence"/>
</dbReference>
<organism evidence="2 3">
    <name type="scientific">Aspergillus wentii DTO 134E9</name>
    <dbReference type="NCBI Taxonomy" id="1073089"/>
    <lineage>
        <taxon>Eukaryota</taxon>
        <taxon>Fungi</taxon>
        <taxon>Dikarya</taxon>
        <taxon>Ascomycota</taxon>
        <taxon>Pezizomycotina</taxon>
        <taxon>Eurotiomycetes</taxon>
        <taxon>Eurotiomycetidae</taxon>
        <taxon>Eurotiales</taxon>
        <taxon>Aspergillaceae</taxon>
        <taxon>Aspergillus</taxon>
        <taxon>Aspergillus subgen. Cremei</taxon>
    </lineage>
</organism>
<proteinExistence type="predicted"/>
<sequence>MASTQPPYYSSTFGNPEQDANSSTPTGTTVGSSTVYSPDATGAKAAHGSSTGAPGAPGVRDTRSHYDPNRTEYNPATGSGYTSKNHDKQDSRAEYAPSTTNKEYGAEEVPAEAKSARKGDEIGRGIKSTVAGVHGAGESLRGALTSAVDKAFGFDESAAKNQGIARRGEEEIRSGNVSRGSH</sequence>
<dbReference type="VEuPathDB" id="FungiDB:ASPWEDRAFT_170385"/>
<evidence type="ECO:0000313" key="2">
    <source>
        <dbReference type="EMBL" id="OJJ36881.1"/>
    </source>
</evidence>
<feature type="region of interest" description="Disordered" evidence="1">
    <location>
        <begin position="157"/>
        <end position="182"/>
    </location>
</feature>
<feature type="compositionally biased region" description="Basic and acidic residues" evidence="1">
    <location>
        <begin position="84"/>
        <end position="93"/>
    </location>
</feature>
<keyword evidence="3" id="KW-1185">Reference proteome</keyword>
<dbReference type="AlphaFoldDB" id="A0A1L9RPL7"/>
<dbReference type="RefSeq" id="XP_040690557.1">
    <property type="nucleotide sequence ID" value="XM_040830608.1"/>
</dbReference>
<feature type="region of interest" description="Disordered" evidence="1">
    <location>
        <begin position="1"/>
        <end position="123"/>
    </location>
</feature>
<protein>
    <submittedName>
        <fullName evidence="2">Uncharacterized protein</fullName>
    </submittedName>
</protein>
<accession>A0A1L9RPL7</accession>
<feature type="compositionally biased region" description="Polar residues" evidence="1">
    <location>
        <begin position="1"/>
        <end position="21"/>
    </location>
</feature>
<dbReference type="OrthoDB" id="4779541at2759"/>
<evidence type="ECO:0000256" key="1">
    <source>
        <dbReference type="SAM" id="MobiDB-lite"/>
    </source>
</evidence>
<gene>
    <name evidence="2" type="ORF">ASPWEDRAFT_170385</name>
</gene>
<name>A0A1L9RPL7_ASPWE</name>
<reference evidence="3" key="1">
    <citation type="journal article" date="2017" name="Genome Biol.">
        <title>Comparative genomics reveals high biological diversity and specific adaptations in the industrially and medically important fungal genus Aspergillus.</title>
        <authorList>
            <person name="de Vries R.P."/>
            <person name="Riley R."/>
            <person name="Wiebenga A."/>
            <person name="Aguilar-Osorio G."/>
            <person name="Amillis S."/>
            <person name="Uchima C.A."/>
            <person name="Anderluh G."/>
            <person name="Asadollahi M."/>
            <person name="Askin M."/>
            <person name="Barry K."/>
            <person name="Battaglia E."/>
            <person name="Bayram O."/>
            <person name="Benocci T."/>
            <person name="Braus-Stromeyer S.A."/>
            <person name="Caldana C."/>
            <person name="Canovas D."/>
            <person name="Cerqueira G.C."/>
            <person name="Chen F."/>
            <person name="Chen W."/>
            <person name="Choi C."/>
            <person name="Clum A."/>
            <person name="Dos Santos R.A."/>
            <person name="Damasio A.R."/>
            <person name="Diallinas G."/>
            <person name="Emri T."/>
            <person name="Fekete E."/>
            <person name="Flipphi M."/>
            <person name="Freyberg S."/>
            <person name="Gallo A."/>
            <person name="Gournas C."/>
            <person name="Habgood R."/>
            <person name="Hainaut M."/>
            <person name="Harispe M.L."/>
            <person name="Henrissat B."/>
            <person name="Hilden K.S."/>
            <person name="Hope R."/>
            <person name="Hossain A."/>
            <person name="Karabika E."/>
            <person name="Karaffa L."/>
            <person name="Karanyi Z."/>
            <person name="Krasevec N."/>
            <person name="Kuo A."/>
            <person name="Kusch H."/>
            <person name="LaButti K."/>
            <person name="Lagendijk E.L."/>
            <person name="Lapidus A."/>
            <person name="Levasseur A."/>
            <person name="Lindquist E."/>
            <person name="Lipzen A."/>
            <person name="Logrieco A.F."/>
            <person name="MacCabe A."/>
            <person name="Maekelae M.R."/>
            <person name="Malavazi I."/>
            <person name="Melin P."/>
            <person name="Meyer V."/>
            <person name="Mielnichuk N."/>
            <person name="Miskei M."/>
            <person name="Molnar A.P."/>
            <person name="Mule G."/>
            <person name="Ngan C.Y."/>
            <person name="Orejas M."/>
            <person name="Orosz E."/>
            <person name="Ouedraogo J.P."/>
            <person name="Overkamp K.M."/>
            <person name="Park H.-S."/>
            <person name="Perrone G."/>
            <person name="Piumi F."/>
            <person name="Punt P.J."/>
            <person name="Ram A.F."/>
            <person name="Ramon A."/>
            <person name="Rauscher S."/>
            <person name="Record E."/>
            <person name="Riano-Pachon D.M."/>
            <person name="Robert V."/>
            <person name="Roehrig J."/>
            <person name="Ruller R."/>
            <person name="Salamov A."/>
            <person name="Salih N.S."/>
            <person name="Samson R.A."/>
            <person name="Sandor E."/>
            <person name="Sanguinetti M."/>
            <person name="Schuetze T."/>
            <person name="Sepcic K."/>
            <person name="Shelest E."/>
            <person name="Sherlock G."/>
            <person name="Sophianopoulou V."/>
            <person name="Squina F.M."/>
            <person name="Sun H."/>
            <person name="Susca A."/>
            <person name="Todd R.B."/>
            <person name="Tsang A."/>
            <person name="Unkles S.E."/>
            <person name="van de Wiele N."/>
            <person name="van Rossen-Uffink D."/>
            <person name="Oliveira J.V."/>
            <person name="Vesth T.C."/>
            <person name="Visser J."/>
            <person name="Yu J.-H."/>
            <person name="Zhou M."/>
            <person name="Andersen M.R."/>
            <person name="Archer D.B."/>
            <person name="Baker S.E."/>
            <person name="Benoit I."/>
            <person name="Brakhage A.A."/>
            <person name="Braus G.H."/>
            <person name="Fischer R."/>
            <person name="Frisvad J.C."/>
            <person name="Goldman G.H."/>
            <person name="Houbraken J."/>
            <person name="Oakley B."/>
            <person name="Pocsi I."/>
            <person name="Scazzocchio C."/>
            <person name="Seiboth B."/>
            <person name="vanKuyk P.A."/>
            <person name="Wortman J."/>
            <person name="Dyer P.S."/>
            <person name="Grigoriev I.V."/>
        </authorList>
    </citation>
    <scope>NUCLEOTIDE SEQUENCE [LARGE SCALE GENOMIC DNA]</scope>
    <source>
        <strain evidence="3">DTO 134E9</strain>
    </source>
</reference>
<feature type="compositionally biased region" description="Basic and acidic residues" evidence="1">
    <location>
        <begin position="60"/>
        <end position="70"/>
    </location>
</feature>
<evidence type="ECO:0000313" key="3">
    <source>
        <dbReference type="Proteomes" id="UP000184383"/>
    </source>
</evidence>
<feature type="compositionally biased region" description="Basic and acidic residues" evidence="1">
    <location>
        <begin position="114"/>
        <end position="123"/>
    </location>
</feature>
<feature type="compositionally biased region" description="Low complexity" evidence="1">
    <location>
        <begin position="22"/>
        <end position="38"/>
    </location>
</feature>
<dbReference type="GeneID" id="63746456"/>